<evidence type="ECO:0000313" key="2">
    <source>
        <dbReference type="EMBL" id="DAZ94586.1"/>
    </source>
</evidence>
<keyword evidence="3" id="KW-1185">Reference proteome</keyword>
<comment type="caution">
    <text evidence="2">The sequence shown here is derived from an EMBL/GenBank/DDBJ whole genome shotgun (WGS) entry which is preliminary data.</text>
</comment>
<reference evidence="2" key="2">
    <citation type="journal article" date="2023" name="Microbiol Resour">
        <title>Decontamination and Annotation of the Draft Genome Sequence of the Oomycete Lagenidium giganteum ARSEF 373.</title>
        <authorList>
            <person name="Morgan W.R."/>
            <person name="Tartar A."/>
        </authorList>
    </citation>
    <scope>NUCLEOTIDE SEQUENCE</scope>
    <source>
        <strain evidence="2">ARSEF 373</strain>
    </source>
</reference>
<proteinExistence type="predicted"/>
<name>A0AAV2YL05_9STRA</name>
<sequence>MEVERRRPVPSRTTAKHNNQHVT</sequence>
<accession>A0AAV2YL05</accession>
<feature type="region of interest" description="Disordered" evidence="1">
    <location>
        <begin position="1"/>
        <end position="23"/>
    </location>
</feature>
<evidence type="ECO:0000313" key="3">
    <source>
        <dbReference type="Proteomes" id="UP001146120"/>
    </source>
</evidence>
<dbReference type="AlphaFoldDB" id="A0AAV2YL05"/>
<feature type="compositionally biased region" description="Basic residues" evidence="1">
    <location>
        <begin position="14"/>
        <end position="23"/>
    </location>
</feature>
<evidence type="ECO:0000256" key="1">
    <source>
        <dbReference type="SAM" id="MobiDB-lite"/>
    </source>
</evidence>
<protein>
    <submittedName>
        <fullName evidence="2">Uncharacterized protein</fullName>
    </submittedName>
</protein>
<organism evidence="2 3">
    <name type="scientific">Lagenidium giganteum</name>
    <dbReference type="NCBI Taxonomy" id="4803"/>
    <lineage>
        <taxon>Eukaryota</taxon>
        <taxon>Sar</taxon>
        <taxon>Stramenopiles</taxon>
        <taxon>Oomycota</taxon>
        <taxon>Peronosporomycetes</taxon>
        <taxon>Pythiales</taxon>
        <taxon>Pythiaceae</taxon>
    </lineage>
</organism>
<reference evidence="2" key="1">
    <citation type="submission" date="2022-11" db="EMBL/GenBank/DDBJ databases">
        <authorList>
            <person name="Morgan W.R."/>
            <person name="Tartar A."/>
        </authorList>
    </citation>
    <scope>NUCLEOTIDE SEQUENCE</scope>
    <source>
        <strain evidence="2">ARSEF 373</strain>
    </source>
</reference>
<gene>
    <name evidence="2" type="ORF">N0F65_004346</name>
</gene>
<dbReference type="Proteomes" id="UP001146120">
    <property type="component" value="Unassembled WGS sequence"/>
</dbReference>
<dbReference type="EMBL" id="DAKRPA010000243">
    <property type="protein sequence ID" value="DAZ94586.1"/>
    <property type="molecule type" value="Genomic_DNA"/>
</dbReference>